<dbReference type="InterPro" id="IPR043472">
    <property type="entry name" value="Macro_dom-like"/>
</dbReference>
<dbReference type="Pfam" id="PF01661">
    <property type="entry name" value="Macro"/>
    <property type="match status" value="1"/>
</dbReference>
<accession>A0A3P7LF19</accession>
<sequence length="167" mass="18074">MPEFTIGPLGNWEGTAKVIIKTGNIAEEKVDAICISVGSTLEHSSSTWKAITKICGTKVYKDAYEKARKAQTTWLNRGEILVVDTRDTKLDAKYVFLVVLPDIYHLETAYTNIFREAIAHRCTSVAIPGLGCEANVKGMCSGDESDQPGGSFEAVAKTPATVSCDVL</sequence>
<dbReference type="EMBL" id="UYYB01111712">
    <property type="protein sequence ID" value="VDM81185.1"/>
    <property type="molecule type" value="Genomic_DNA"/>
</dbReference>
<dbReference type="InterPro" id="IPR002589">
    <property type="entry name" value="Macro_dom"/>
</dbReference>
<dbReference type="OrthoDB" id="527344at2759"/>
<evidence type="ECO:0000313" key="2">
    <source>
        <dbReference type="EMBL" id="VDM81185.1"/>
    </source>
</evidence>
<feature type="domain" description="Macro" evidence="1">
    <location>
        <begin position="39"/>
        <end position="134"/>
    </location>
</feature>
<dbReference type="Proteomes" id="UP000270094">
    <property type="component" value="Unassembled WGS sequence"/>
</dbReference>
<keyword evidence="3" id="KW-1185">Reference proteome</keyword>
<organism evidence="2 3">
    <name type="scientific">Strongylus vulgaris</name>
    <name type="common">Blood worm</name>
    <dbReference type="NCBI Taxonomy" id="40348"/>
    <lineage>
        <taxon>Eukaryota</taxon>
        <taxon>Metazoa</taxon>
        <taxon>Ecdysozoa</taxon>
        <taxon>Nematoda</taxon>
        <taxon>Chromadorea</taxon>
        <taxon>Rhabditida</taxon>
        <taxon>Rhabditina</taxon>
        <taxon>Rhabditomorpha</taxon>
        <taxon>Strongyloidea</taxon>
        <taxon>Strongylidae</taxon>
        <taxon>Strongylus</taxon>
    </lineage>
</organism>
<protein>
    <recommendedName>
        <fullName evidence="1">Macro domain-containing protein</fullName>
    </recommendedName>
</protein>
<name>A0A3P7LF19_STRVU</name>
<gene>
    <name evidence="2" type="ORF">SVUK_LOCUS16183</name>
</gene>
<evidence type="ECO:0000313" key="3">
    <source>
        <dbReference type="Proteomes" id="UP000270094"/>
    </source>
</evidence>
<dbReference type="AlphaFoldDB" id="A0A3P7LF19"/>
<dbReference type="SUPFAM" id="SSF52949">
    <property type="entry name" value="Macro domain-like"/>
    <property type="match status" value="1"/>
</dbReference>
<dbReference type="Gene3D" id="3.40.220.10">
    <property type="entry name" value="Leucine Aminopeptidase, subunit E, domain 1"/>
    <property type="match status" value="1"/>
</dbReference>
<proteinExistence type="predicted"/>
<evidence type="ECO:0000259" key="1">
    <source>
        <dbReference type="Pfam" id="PF01661"/>
    </source>
</evidence>
<reference evidence="2 3" key="1">
    <citation type="submission" date="2018-11" db="EMBL/GenBank/DDBJ databases">
        <authorList>
            <consortium name="Pathogen Informatics"/>
        </authorList>
    </citation>
    <scope>NUCLEOTIDE SEQUENCE [LARGE SCALE GENOMIC DNA]</scope>
</reference>